<dbReference type="Proteomes" id="UP000018895">
    <property type="component" value="Unassembled WGS sequence"/>
</dbReference>
<keyword evidence="2" id="KW-1185">Reference proteome</keyword>
<dbReference type="AlphaFoldDB" id="W4QIA9"/>
<dbReference type="OrthoDB" id="2931934at2"/>
<name>W4QIA9_9BACI</name>
<gene>
    <name evidence="1" type="ORF">JCM9152_3111</name>
</gene>
<evidence type="ECO:0000313" key="1">
    <source>
        <dbReference type="EMBL" id="GAE31632.1"/>
    </source>
</evidence>
<accession>W4QIA9</accession>
<reference evidence="1" key="1">
    <citation type="journal article" date="2014" name="Genome Announc.">
        <title>Draft Genome Sequences of Three Alkaliphilic Bacillus Strains, Bacillus wakoensis JCM 9140T, Bacillus akibai JCM 9157T, and Bacillus hemicellulosilyticus JCM 9152T.</title>
        <authorList>
            <person name="Yuki M."/>
            <person name="Oshima K."/>
            <person name="Suda W."/>
            <person name="Oshida Y."/>
            <person name="Kitamura K."/>
            <person name="Iida T."/>
            <person name="Hattori M."/>
            <person name="Ohkuma M."/>
        </authorList>
    </citation>
    <scope>NUCLEOTIDE SEQUENCE [LARGE SCALE GENOMIC DNA]</scope>
    <source>
        <strain evidence="1">JCM 9152</strain>
    </source>
</reference>
<dbReference type="RefSeq" id="WP_035345587.1">
    <property type="nucleotide sequence ID" value="NZ_BAUU01000022.1"/>
</dbReference>
<evidence type="ECO:0000313" key="2">
    <source>
        <dbReference type="Proteomes" id="UP000018895"/>
    </source>
</evidence>
<protein>
    <submittedName>
        <fullName evidence="1">Uncharacterized protein</fullName>
    </submittedName>
</protein>
<dbReference type="EMBL" id="BAUU01000022">
    <property type="protein sequence ID" value="GAE31632.1"/>
    <property type="molecule type" value="Genomic_DNA"/>
</dbReference>
<comment type="caution">
    <text evidence="1">The sequence shown here is derived from an EMBL/GenBank/DDBJ whole genome shotgun (WGS) entry which is preliminary data.</text>
</comment>
<proteinExistence type="predicted"/>
<organism evidence="1 2">
    <name type="scientific">Halalkalibacter hemicellulosilyticusJCM 9152</name>
    <dbReference type="NCBI Taxonomy" id="1236971"/>
    <lineage>
        <taxon>Bacteria</taxon>
        <taxon>Bacillati</taxon>
        <taxon>Bacillota</taxon>
        <taxon>Bacilli</taxon>
        <taxon>Bacillales</taxon>
        <taxon>Bacillaceae</taxon>
        <taxon>Halalkalibacter</taxon>
    </lineage>
</organism>
<sequence length="68" mass="7735">MTEQNYDATYKLGKTVVHVISPGELTPEELQKRIKDYHLAGWSAWNSLTPEQQKALNKEAQDESEDSS</sequence>